<dbReference type="Gene3D" id="3.80.10.10">
    <property type="entry name" value="Ribonuclease Inhibitor"/>
    <property type="match status" value="1"/>
</dbReference>
<dbReference type="InterPro" id="IPR056789">
    <property type="entry name" value="LRR_R13L1-DRL21"/>
</dbReference>
<proteinExistence type="predicted"/>
<dbReference type="AlphaFoldDB" id="A0AAP0IWY7"/>
<reference evidence="2 3" key="1">
    <citation type="submission" date="2024-01" db="EMBL/GenBank/DDBJ databases">
        <title>Genome assemblies of Stephania.</title>
        <authorList>
            <person name="Yang L."/>
        </authorList>
    </citation>
    <scope>NUCLEOTIDE SEQUENCE [LARGE SCALE GENOMIC DNA]</scope>
    <source>
        <strain evidence="2">QJT</strain>
        <tissue evidence="2">Leaf</tissue>
    </source>
</reference>
<dbReference type="Pfam" id="PF25019">
    <property type="entry name" value="LRR_R13L1-DRL21"/>
    <property type="match status" value="1"/>
</dbReference>
<sequence>MKVITDENILQTCSLMDEHPIFALDRLIQVKLANRLSGKKLLLVLDGLLDVNQGELELLLNVLRISATEGSQLTSMPSGIGNLTNLQTLKDFIVSTKGALLSEIKNITGIQGSICIKKLENIVREEETLETVLKNKKFLHRLELQWSDMQDEGVQMECRNCDILPPLSHLPMLKSLEIAEMLMVQSIDSIFCGNGVRFPSLETLKLKDMPKLKRWDSLRENDMPRLCTLVIDTCPQLTHLSSIHHLASLNELQLIRCYGLSMLPEEGLPSGLHSLIIIDCPLLSGCGMGGEYWHMIENIPHREILI</sequence>
<gene>
    <name evidence="2" type="ORF">Sjap_012893</name>
</gene>
<keyword evidence="3" id="KW-1185">Reference proteome</keyword>
<name>A0AAP0IWY7_9MAGN</name>
<evidence type="ECO:0000259" key="1">
    <source>
        <dbReference type="Pfam" id="PF25019"/>
    </source>
</evidence>
<comment type="caution">
    <text evidence="2">The sequence shown here is derived from an EMBL/GenBank/DDBJ whole genome shotgun (WGS) entry which is preliminary data.</text>
</comment>
<dbReference type="PANTHER" id="PTHR47186">
    <property type="entry name" value="LEUCINE-RICH REPEAT-CONTAINING PROTEIN 57"/>
    <property type="match status" value="1"/>
</dbReference>
<dbReference type="InterPro" id="IPR032675">
    <property type="entry name" value="LRR_dom_sf"/>
</dbReference>
<dbReference type="EMBL" id="JBBNAE010000005">
    <property type="protein sequence ID" value="KAK9123291.1"/>
    <property type="molecule type" value="Genomic_DNA"/>
</dbReference>
<protein>
    <recommendedName>
        <fullName evidence="1">R13L1/DRL21-like LRR repeat region domain-containing protein</fullName>
    </recommendedName>
</protein>
<organism evidence="2 3">
    <name type="scientific">Stephania japonica</name>
    <dbReference type="NCBI Taxonomy" id="461633"/>
    <lineage>
        <taxon>Eukaryota</taxon>
        <taxon>Viridiplantae</taxon>
        <taxon>Streptophyta</taxon>
        <taxon>Embryophyta</taxon>
        <taxon>Tracheophyta</taxon>
        <taxon>Spermatophyta</taxon>
        <taxon>Magnoliopsida</taxon>
        <taxon>Ranunculales</taxon>
        <taxon>Menispermaceae</taxon>
        <taxon>Menispermoideae</taxon>
        <taxon>Cissampelideae</taxon>
        <taxon>Stephania</taxon>
    </lineage>
</organism>
<evidence type="ECO:0000313" key="2">
    <source>
        <dbReference type="EMBL" id="KAK9123291.1"/>
    </source>
</evidence>
<dbReference type="SUPFAM" id="SSF52058">
    <property type="entry name" value="L domain-like"/>
    <property type="match status" value="1"/>
</dbReference>
<accession>A0AAP0IWY7</accession>
<evidence type="ECO:0000313" key="3">
    <source>
        <dbReference type="Proteomes" id="UP001417504"/>
    </source>
</evidence>
<dbReference type="Proteomes" id="UP001417504">
    <property type="component" value="Unassembled WGS sequence"/>
</dbReference>
<dbReference type="PANTHER" id="PTHR47186:SF3">
    <property type="entry name" value="OS09G0267800 PROTEIN"/>
    <property type="match status" value="1"/>
</dbReference>
<feature type="domain" description="R13L1/DRL21-like LRR repeat region" evidence="1">
    <location>
        <begin position="101"/>
        <end position="152"/>
    </location>
</feature>